<dbReference type="Proteomes" id="UP000014227">
    <property type="component" value="Chromosome I"/>
</dbReference>
<dbReference type="InParanoid" id="S0EWE9"/>
<proteinExistence type="predicted"/>
<dbReference type="PATRIC" id="fig|1303518.3.peg.2513"/>
<dbReference type="AlphaFoldDB" id="S0EWE9"/>
<name>S0EWE9_CHTCT</name>
<reference evidence="2" key="1">
    <citation type="submission" date="2013-03" db="EMBL/GenBank/DDBJ databases">
        <title>Genome sequence of Chthonomonas calidirosea, the first sequenced genome from the Armatimonadetes phylum (formally candidate division OP10).</title>
        <authorList>
            <person name="Lee K.C.Y."/>
            <person name="Morgan X.C."/>
            <person name="Dunfield P.F."/>
            <person name="Tamas I."/>
            <person name="Houghton K.M."/>
            <person name="Vyssotski M."/>
            <person name="Ryan J.L.J."/>
            <person name="Lagutin K."/>
            <person name="McDonald I.R."/>
            <person name="Stott M.B."/>
        </authorList>
    </citation>
    <scope>NUCLEOTIDE SEQUENCE [LARGE SCALE GENOMIC DNA]</scope>
    <source>
        <strain evidence="2">DSM 23976 / ICMP 18418 / T49</strain>
    </source>
</reference>
<keyword evidence="2" id="KW-1185">Reference proteome</keyword>
<sequence length="75" mass="8858">MAAARWEIDSEEPWWLTAAKDWGARVKAILEGQGPAAAAWRALLLRRLEREPPHFVYRFYEEWRHAMETAYGRQS</sequence>
<dbReference type="STRING" id="454171.CP488_01680"/>
<organism evidence="1 2">
    <name type="scientific">Chthonomonas calidirosea (strain DSM 23976 / ICMP 18418 / T49)</name>
    <dbReference type="NCBI Taxonomy" id="1303518"/>
    <lineage>
        <taxon>Bacteria</taxon>
        <taxon>Bacillati</taxon>
        <taxon>Armatimonadota</taxon>
        <taxon>Chthonomonadia</taxon>
        <taxon>Chthonomonadales</taxon>
        <taxon>Chthonomonadaceae</taxon>
        <taxon>Chthonomonas</taxon>
    </lineage>
</organism>
<accession>S0EWE9</accession>
<gene>
    <name evidence="1" type="ORF">CCALI_02412</name>
</gene>
<protein>
    <submittedName>
        <fullName evidence="1">Uncharacterized protein</fullName>
    </submittedName>
</protein>
<dbReference type="EMBL" id="HF951689">
    <property type="protein sequence ID" value="CCW36216.1"/>
    <property type="molecule type" value="Genomic_DNA"/>
</dbReference>
<dbReference type="RefSeq" id="WP_016483730.1">
    <property type="nucleotide sequence ID" value="NC_021487.1"/>
</dbReference>
<dbReference type="KEGG" id="ccz:CCALI_02412"/>
<evidence type="ECO:0000313" key="2">
    <source>
        <dbReference type="Proteomes" id="UP000014227"/>
    </source>
</evidence>
<evidence type="ECO:0000313" key="1">
    <source>
        <dbReference type="EMBL" id="CCW36216.1"/>
    </source>
</evidence>
<dbReference type="HOGENOM" id="CLU_2664463_0_0_0"/>